<dbReference type="Proteomes" id="UP000182373">
    <property type="component" value="Chromosome"/>
</dbReference>
<proteinExistence type="predicted"/>
<dbReference type="AlphaFoldDB" id="A0AAC9KDY4"/>
<protein>
    <submittedName>
        <fullName evidence="2">Uncharacterized protein</fullName>
    </submittedName>
</protein>
<sequence length="211" mass="22794">MAGLLYVGHEAAFSSSSFRPEVMGNAQAGNIACKHVDFDIHAASCHQGSDGRDGACMRNDIDAEDFILNLVHGEGNPVDRNAAFLRDIARKMGWGTEAHSGGAVFRQNEDDLRYPVHMAGDDMAAQFIPDFQGAFEVDHAVLPPASQRCFGERFCRYIGYECGITGKLNHRQAAAGTGNGGTGHCPRQKSFRRGDGQPHIGAAFQRADRGN</sequence>
<accession>A0AAC9KDY4</accession>
<organism evidence="2 3">
    <name type="scientific">Granulibacter bethesdensis</name>
    <dbReference type="NCBI Taxonomy" id="364410"/>
    <lineage>
        <taxon>Bacteria</taxon>
        <taxon>Pseudomonadati</taxon>
        <taxon>Pseudomonadota</taxon>
        <taxon>Alphaproteobacteria</taxon>
        <taxon>Acetobacterales</taxon>
        <taxon>Acetobacteraceae</taxon>
        <taxon>Granulibacter</taxon>
    </lineage>
</organism>
<evidence type="ECO:0000256" key="1">
    <source>
        <dbReference type="SAM" id="MobiDB-lite"/>
    </source>
</evidence>
<dbReference type="EMBL" id="CP018191">
    <property type="protein sequence ID" value="APH54300.1"/>
    <property type="molecule type" value="Genomic_DNA"/>
</dbReference>
<evidence type="ECO:0000313" key="3">
    <source>
        <dbReference type="Proteomes" id="UP000182373"/>
    </source>
</evidence>
<gene>
    <name evidence="2" type="ORF">GbCGDNIH9_8488</name>
</gene>
<reference evidence="3" key="1">
    <citation type="submission" date="2016-11" db="EMBL/GenBank/DDBJ databases">
        <title>Comparative genomic and phenotypic analysis of Granulibacter bethesdensis clinical isolates from patients with chronic granulomatous disease.</title>
        <authorList>
            <person name="Zarember K.A."/>
            <person name="Porcella S.F."/>
            <person name="Chu J."/>
            <person name="Ding L."/>
            <person name="Dahlstrom E."/>
            <person name="Barbian K."/>
            <person name="Martens C."/>
            <person name="Sykora L."/>
            <person name="Kramer S."/>
            <person name="Pettinato A.M."/>
            <person name="Hong H."/>
            <person name="Wald G."/>
            <person name="Berg L.J."/>
            <person name="Rogge L.S."/>
            <person name="Greenberg D.E."/>
            <person name="Falcone E.L."/>
            <person name="Neves J.F."/>
            <person name="Simoes M.J."/>
            <person name="Casal M."/>
            <person name="Rodriguez-Lopez F.C."/>
            <person name="Zelazny A."/>
            <person name="Gallin J.I."/>
            <person name="Holland S.M."/>
        </authorList>
    </citation>
    <scope>NUCLEOTIDE SEQUENCE [LARGE SCALE GENOMIC DNA]</scope>
    <source>
        <strain evidence="3">NIH9.1</strain>
    </source>
</reference>
<feature type="region of interest" description="Disordered" evidence="1">
    <location>
        <begin position="175"/>
        <end position="199"/>
    </location>
</feature>
<name>A0AAC9KDY4_9PROT</name>
<evidence type="ECO:0000313" key="2">
    <source>
        <dbReference type="EMBL" id="APH54300.1"/>
    </source>
</evidence>